<dbReference type="SUPFAM" id="SSF55326">
    <property type="entry name" value="PurM N-terminal domain-like"/>
    <property type="match status" value="1"/>
</dbReference>
<dbReference type="NCBIfam" id="NF002098">
    <property type="entry name" value="PRK00943.1"/>
    <property type="match status" value="1"/>
</dbReference>
<dbReference type="PANTHER" id="PTHR10256">
    <property type="entry name" value="SELENIDE, WATER DIKINASE"/>
    <property type="match status" value="1"/>
</dbReference>
<dbReference type="Gene3D" id="3.90.650.10">
    <property type="entry name" value="PurM-like C-terminal domain"/>
    <property type="match status" value="1"/>
</dbReference>
<evidence type="ECO:0000256" key="3">
    <source>
        <dbReference type="ARBA" id="ARBA00022723"/>
    </source>
</evidence>
<dbReference type="InterPro" id="IPR036676">
    <property type="entry name" value="PurM-like_C_sf"/>
</dbReference>
<comment type="similarity">
    <text evidence="1 9">Belongs to the selenophosphate synthase 1 family. Class I subfamily.</text>
</comment>
<comment type="subunit">
    <text evidence="9">Homodimer.</text>
</comment>
<evidence type="ECO:0000256" key="2">
    <source>
        <dbReference type="ARBA" id="ARBA00022679"/>
    </source>
</evidence>
<evidence type="ECO:0000256" key="6">
    <source>
        <dbReference type="ARBA" id="ARBA00022840"/>
    </source>
</evidence>
<comment type="caution">
    <text evidence="9">Lacks conserved residue(s) required for the propagation of feature annotation.</text>
</comment>
<dbReference type="PANTHER" id="PTHR10256:SF0">
    <property type="entry name" value="INACTIVE SELENIDE, WATER DIKINASE-LIKE PROTEIN-RELATED"/>
    <property type="match status" value="1"/>
</dbReference>
<dbReference type="Proteomes" id="UP000885690">
    <property type="component" value="Unassembled WGS sequence"/>
</dbReference>
<dbReference type="GO" id="GO:0000287">
    <property type="term" value="F:magnesium ion binding"/>
    <property type="evidence" value="ECO:0007669"/>
    <property type="project" value="UniProtKB-UniRule"/>
</dbReference>
<feature type="binding site" description="in other chain" evidence="9">
    <location>
        <position position="70"/>
    </location>
    <ligand>
        <name>ATP</name>
        <dbReference type="ChEBI" id="CHEBI:30616"/>
        <note>ligand shared between dimeric partners</note>
    </ligand>
</feature>
<dbReference type="Gene3D" id="3.30.1330.10">
    <property type="entry name" value="PurM-like, N-terminal domain"/>
    <property type="match status" value="1"/>
</dbReference>
<feature type="binding site" evidence="9">
    <location>
        <position position="70"/>
    </location>
    <ligand>
        <name>Mg(2+)</name>
        <dbReference type="ChEBI" id="CHEBI:18420"/>
    </ligand>
</feature>
<dbReference type="InterPro" id="IPR004536">
    <property type="entry name" value="SPS/SelD"/>
</dbReference>
<dbReference type="GO" id="GO:0004756">
    <property type="term" value="F:selenide, water dikinase activity"/>
    <property type="evidence" value="ECO:0007669"/>
    <property type="project" value="UniProtKB-UniRule"/>
</dbReference>
<sequence>MGPKDLARALGSLDLPHDPRLLVGLTTGDDAGVYKIREDLALIQTIDFITPVVDDPFFFGQIAAANALSDVYAMGGDPLMAMNVVCFPACKLDMGVLGEILKGGLSKVKEAGAVLVGGHSVDDLELKYGLSVTGVVHPEKVVTNAGARPGDLLFLTKPLGLGIVATAIKGGLAEPPVAEKVGKIMATLNRDSSREMLKRGVHACTDVTGFGLVGHGLEMARASGVTLEIELDMLPIIKEALEYAAMGLIPAGAYDNQECYREEVDCAREPGDLEMFLYDPQTSGGLLIALPPDTARDFPWPCIGRVVEGEGRIRLV</sequence>
<dbReference type="FunFam" id="3.30.1330.10:FF:000003">
    <property type="entry name" value="Selenide, water dikinase"/>
    <property type="match status" value="1"/>
</dbReference>
<name>A0A7C0Y878_9BACT</name>
<keyword evidence="6 9" id="KW-0067">ATP-binding</keyword>
<evidence type="ECO:0000256" key="4">
    <source>
        <dbReference type="ARBA" id="ARBA00022741"/>
    </source>
</evidence>
<keyword evidence="8 9" id="KW-0711">Selenium</keyword>
<feature type="binding site" evidence="9">
    <location>
        <position position="30"/>
    </location>
    <ligand>
        <name>Mg(2+)</name>
        <dbReference type="ChEBI" id="CHEBI:18420"/>
    </ligand>
</feature>
<feature type="binding site" description="in other chain" evidence="9">
    <location>
        <position position="47"/>
    </location>
    <ligand>
        <name>ATP</name>
        <dbReference type="ChEBI" id="CHEBI:30616"/>
        <note>ligand shared between dimeric partners</note>
    </ligand>
</feature>
<comment type="caution">
    <text evidence="12">The sequence shown here is derived from an EMBL/GenBank/DDBJ whole genome shotgun (WGS) entry which is preliminary data.</text>
</comment>
<proteinExistence type="inferred from homology"/>
<feature type="binding site" description="in other chain" evidence="9">
    <location>
        <begin position="27"/>
        <end position="29"/>
    </location>
    <ligand>
        <name>ATP</name>
        <dbReference type="ChEBI" id="CHEBI:30616"/>
        <note>ligand shared between dimeric partners</note>
    </ligand>
</feature>
<dbReference type="CDD" id="cd02195">
    <property type="entry name" value="SelD"/>
    <property type="match status" value="1"/>
</dbReference>
<keyword evidence="3 9" id="KW-0479">Metal-binding</keyword>
<comment type="function">
    <text evidence="9">Synthesizes selenophosphate from selenide and ATP.</text>
</comment>
<comment type="cofactor">
    <cofactor evidence="9">
        <name>Mg(2+)</name>
        <dbReference type="ChEBI" id="CHEBI:18420"/>
    </cofactor>
    <text evidence="9">Binds 1 Mg(2+) ion per monomer.</text>
</comment>
<dbReference type="HAMAP" id="MF_00625">
    <property type="entry name" value="SelD"/>
    <property type="match status" value="1"/>
</dbReference>
<dbReference type="InterPro" id="IPR016188">
    <property type="entry name" value="PurM-like_N"/>
</dbReference>
<organism evidence="12">
    <name type="scientific">Thermosulfidibacter takaii</name>
    <dbReference type="NCBI Taxonomy" id="412593"/>
    <lineage>
        <taxon>Bacteria</taxon>
        <taxon>Pseudomonadati</taxon>
        <taxon>Thermosulfidibacterota</taxon>
        <taxon>Thermosulfidibacteria</taxon>
        <taxon>Thermosulfidibacterales</taxon>
        <taxon>Thermosulfidibacteraceae</taxon>
    </lineage>
</organism>
<reference evidence="12" key="1">
    <citation type="journal article" date="2020" name="mSystems">
        <title>Genome- and Community-Level Interaction Insights into Carbon Utilization and Element Cycling Functions of Hydrothermarchaeota in Hydrothermal Sediment.</title>
        <authorList>
            <person name="Zhou Z."/>
            <person name="Liu Y."/>
            <person name="Xu W."/>
            <person name="Pan J."/>
            <person name="Luo Z.H."/>
            <person name="Li M."/>
        </authorList>
    </citation>
    <scope>NUCLEOTIDE SEQUENCE [LARGE SCALE GENOMIC DNA]</scope>
    <source>
        <strain evidence="12">HyVt-115</strain>
    </source>
</reference>
<keyword evidence="7 9" id="KW-0460">Magnesium</keyword>
<evidence type="ECO:0000256" key="9">
    <source>
        <dbReference type="HAMAP-Rule" id="MF_00625"/>
    </source>
</evidence>
<dbReference type="GO" id="GO:0005737">
    <property type="term" value="C:cytoplasm"/>
    <property type="evidence" value="ECO:0007669"/>
    <property type="project" value="TreeGrafter"/>
</dbReference>
<feature type="binding site" evidence="9">
    <location>
        <begin position="118"/>
        <end position="120"/>
    </location>
    <ligand>
        <name>ATP</name>
        <dbReference type="ChEBI" id="CHEBI:30616"/>
        <note>ligand shared between dimeric partners</note>
    </ligand>
</feature>
<keyword evidence="2 9" id="KW-0808">Transferase</keyword>
<dbReference type="Pfam" id="PF00586">
    <property type="entry name" value="AIRS"/>
    <property type="match status" value="1"/>
</dbReference>
<dbReference type="SUPFAM" id="SSF56042">
    <property type="entry name" value="PurM C-terminal domain-like"/>
    <property type="match status" value="1"/>
</dbReference>
<evidence type="ECO:0000256" key="1">
    <source>
        <dbReference type="ARBA" id="ARBA00008026"/>
    </source>
</evidence>
<evidence type="ECO:0000313" key="12">
    <source>
        <dbReference type="EMBL" id="HDD53009.1"/>
    </source>
</evidence>
<dbReference type="Pfam" id="PF02769">
    <property type="entry name" value="AIRS_C"/>
    <property type="match status" value="1"/>
</dbReference>
<evidence type="ECO:0000256" key="8">
    <source>
        <dbReference type="ARBA" id="ARBA00023266"/>
    </source>
</evidence>
<dbReference type="NCBIfam" id="TIGR00476">
    <property type="entry name" value="selD"/>
    <property type="match status" value="1"/>
</dbReference>
<dbReference type="EC" id="2.7.9.3" evidence="9"/>
<dbReference type="InterPro" id="IPR010918">
    <property type="entry name" value="PurM-like_C_dom"/>
</dbReference>
<keyword evidence="5 9" id="KW-0418">Kinase</keyword>
<dbReference type="GO" id="GO:0005524">
    <property type="term" value="F:ATP binding"/>
    <property type="evidence" value="ECO:0007669"/>
    <property type="project" value="UniProtKB-UniRule"/>
</dbReference>
<protein>
    <recommendedName>
        <fullName evidence="9">Selenide, water dikinase</fullName>
        <ecNumber evidence="9">2.7.9.3</ecNumber>
    </recommendedName>
    <alternativeName>
        <fullName evidence="9">Selenium donor protein</fullName>
    </alternativeName>
    <alternativeName>
        <fullName evidence="9">Selenophosphate synthase</fullName>
    </alternativeName>
</protein>
<gene>
    <name evidence="9 12" type="primary">selD</name>
    <name evidence="12" type="ORF">ENF32_02945</name>
</gene>
<dbReference type="InterPro" id="IPR036921">
    <property type="entry name" value="PurM-like_N_sf"/>
</dbReference>
<feature type="domain" description="PurM-like C-terminal" evidence="11">
    <location>
        <begin position="148"/>
        <end position="296"/>
    </location>
</feature>
<evidence type="ECO:0000259" key="10">
    <source>
        <dbReference type="Pfam" id="PF00586"/>
    </source>
</evidence>
<evidence type="ECO:0000259" key="11">
    <source>
        <dbReference type="Pfam" id="PF02769"/>
    </source>
</evidence>
<dbReference type="InterPro" id="IPR023061">
    <property type="entry name" value="SelD_I"/>
</dbReference>
<dbReference type="GO" id="GO:0016260">
    <property type="term" value="P:selenocysteine biosynthetic process"/>
    <property type="evidence" value="ECO:0007669"/>
    <property type="project" value="InterPro"/>
</dbReference>
<feature type="binding site" evidence="9">
    <location>
        <position position="206"/>
    </location>
    <ligand>
        <name>Mg(2+)</name>
        <dbReference type="ChEBI" id="CHEBI:18420"/>
    </ligand>
</feature>
<feature type="domain" description="PurM-like N-terminal" evidence="10">
    <location>
        <begin position="28"/>
        <end position="136"/>
    </location>
</feature>
<dbReference type="AlphaFoldDB" id="A0A7C0Y878"/>
<keyword evidence="4 9" id="KW-0547">Nucleotide-binding</keyword>
<dbReference type="PIRSF" id="PIRSF036407">
    <property type="entry name" value="Selenphspht_syn"/>
    <property type="match status" value="1"/>
</dbReference>
<dbReference type="EMBL" id="DQWS01000113">
    <property type="protein sequence ID" value="HDD53009.1"/>
    <property type="molecule type" value="Genomic_DNA"/>
</dbReference>
<accession>A0A7C0Y878</accession>
<comment type="catalytic activity">
    <reaction evidence="9">
        <text>hydrogenselenide + ATP + H2O = selenophosphate + AMP + phosphate + 2 H(+)</text>
        <dbReference type="Rhea" id="RHEA:18737"/>
        <dbReference type="ChEBI" id="CHEBI:15377"/>
        <dbReference type="ChEBI" id="CHEBI:15378"/>
        <dbReference type="ChEBI" id="CHEBI:16144"/>
        <dbReference type="ChEBI" id="CHEBI:29317"/>
        <dbReference type="ChEBI" id="CHEBI:30616"/>
        <dbReference type="ChEBI" id="CHEBI:43474"/>
        <dbReference type="ChEBI" id="CHEBI:456215"/>
        <dbReference type="EC" id="2.7.9.3"/>
    </reaction>
</comment>
<evidence type="ECO:0000256" key="7">
    <source>
        <dbReference type="ARBA" id="ARBA00022842"/>
    </source>
</evidence>
<evidence type="ECO:0000256" key="5">
    <source>
        <dbReference type="ARBA" id="ARBA00022777"/>
    </source>
</evidence>